<dbReference type="InterPro" id="IPR011009">
    <property type="entry name" value="Kinase-like_dom_sf"/>
</dbReference>
<protein>
    <recommendedName>
        <fullName evidence="3">Kinase</fullName>
    </recommendedName>
</protein>
<keyword evidence="2" id="KW-1185">Reference proteome</keyword>
<reference evidence="2" key="1">
    <citation type="journal article" date="2019" name="Int. J. Syst. Evol. Microbiol.">
        <title>The Global Catalogue of Microorganisms (GCM) 10K type strain sequencing project: providing services to taxonomists for standard genome sequencing and annotation.</title>
        <authorList>
            <consortium name="The Broad Institute Genomics Platform"/>
            <consortium name="The Broad Institute Genome Sequencing Center for Infectious Disease"/>
            <person name="Wu L."/>
            <person name="Ma J."/>
        </authorList>
    </citation>
    <scope>NUCLEOTIDE SEQUENCE [LARGE SCALE GENOMIC DNA]</scope>
    <source>
        <strain evidence="2">CECT 7184</strain>
    </source>
</reference>
<evidence type="ECO:0000313" key="1">
    <source>
        <dbReference type="EMBL" id="MFC5711772.1"/>
    </source>
</evidence>
<name>A0ABW0YM06_9BACI</name>
<dbReference type="Gene3D" id="1.10.510.10">
    <property type="entry name" value="Transferase(Phosphotransferase) domain 1"/>
    <property type="match status" value="1"/>
</dbReference>
<proteinExistence type="predicted"/>
<dbReference type="Proteomes" id="UP001596142">
    <property type="component" value="Unassembled WGS sequence"/>
</dbReference>
<organism evidence="1 2">
    <name type="scientific">Thalassorhabdus alkalitolerans</name>
    <dbReference type="NCBI Taxonomy" id="2282697"/>
    <lineage>
        <taxon>Bacteria</taxon>
        <taxon>Bacillati</taxon>
        <taxon>Bacillota</taxon>
        <taxon>Bacilli</taxon>
        <taxon>Bacillales</taxon>
        <taxon>Bacillaceae</taxon>
        <taxon>Thalassorhabdus</taxon>
    </lineage>
</organism>
<accession>A0ABW0YM06</accession>
<comment type="caution">
    <text evidence="1">The sequence shown here is derived from an EMBL/GenBank/DDBJ whole genome shotgun (WGS) entry which is preliminary data.</text>
</comment>
<dbReference type="RefSeq" id="WP_385938499.1">
    <property type="nucleotide sequence ID" value="NZ_JBHSOZ010000003.1"/>
</dbReference>
<evidence type="ECO:0008006" key="3">
    <source>
        <dbReference type="Google" id="ProtNLM"/>
    </source>
</evidence>
<evidence type="ECO:0000313" key="2">
    <source>
        <dbReference type="Proteomes" id="UP001596142"/>
    </source>
</evidence>
<gene>
    <name evidence="1" type="ORF">ACFPU1_03155</name>
</gene>
<dbReference type="SUPFAM" id="SSF56112">
    <property type="entry name" value="Protein kinase-like (PK-like)"/>
    <property type="match status" value="1"/>
</dbReference>
<dbReference type="EMBL" id="JBHSOZ010000003">
    <property type="protein sequence ID" value="MFC5711772.1"/>
    <property type="molecule type" value="Genomic_DNA"/>
</dbReference>
<sequence length="193" mass="22877">MNKFETITVMRKGEKTYINNPTKFCLIGKGHQGAVFRVSYDRCVKIYVKEKYCTREKYALKAAQDYNIVPIIYEAGSKYIVMEYLTGGTLADYLLQYRTFPEETVKQILYIFKMMEKIGFSRIDAKLRHLLMSKEGEVKVVDHVNSFRKKHFFPVDFFKDLKKINLYDSFIDQAKKIDQEQINKWKNQMDNQA</sequence>